<evidence type="ECO:0000313" key="1">
    <source>
        <dbReference type="EMBL" id="MER5171613.1"/>
    </source>
</evidence>
<keyword evidence="2" id="KW-1185">Reference proteome</keyword>
<gene>
    <name evidence="1" type="ORF">VSX56_07470</name>
</gene>
<dbReference type="RefSeq" id="WP_350936079.1">
    <property type="nucleotide sequence ID" value="NZ_JAYWLC010000004.1"/>
</dbReference>
<sequence>MENVQSHFRNATPVTMTAAITAPVKITGDSERDLSAEYAEAMGEHPRLVSCDGIFDHADVFDDAGSSVSTRLIGLRIMDETGKTSYLCGNRMFRTFSREQILAIEDLQDAALAQDPSNGPHTFESFSED</sequence>
<comment type="caution">
    <text evidence="1">The sequence shown here is derived from an EMBL/GenBank/DDBJ whole genome shotgun (WGS) entry which is preliminary data.</text>
</comment>
<accession>A0ABV1SFC3</accession>
<reference evidence="1 2" key="2">
    <citation type="submission" date="2024-06" db="EMBL/GenBank/DDBJ databases">
        <title>Thioclava kandeliae sp. nov. from a rhizosphere soil sample of Kandelia candel in a mangrove.</title>
        <authorList>
            <person name="Mu T."/>
        </authorList>
    </citation>
    <scope>NUCLEOTIDE SEQUENCE [LARGE SCALE GENOMIC DNA]</scope>
    <source>
        <strain evidence="1 2">CPCC 100088</strain>
    </source>
</reference>
<proteinExistence type="predicted"/>
<organism evidence="1 2">
    <name type="scientific">Thioclava kandeliae</name>
    <dbReference type="NCBI Taxonomy" id="3070818"/>
    <lineage>
        <taxon>Bacteria</taxon>
        <taxon>Pseudomonadati</taxon>
        <taxon>Pseudomonadota</taxon>
        <taxon>Alphaproteobacteria</taxon>
        <taxon>Rhodobacterales</taxon>
        <taxon>Paracoccaceae</taxon>
        <taxon>Thioclava</taxon>
    </lineage>
</organism>
<name>A0ABV1SFC3_9RHOB</name>
<dbReference type="Proteomes" id="UP001438953">
    <property type="component" value="Unassembled WGS sequence"/>
</dbReference>
<reference evidence="1 2" key="1">
    <citation type="submission" date="2024-01" db="EMBL/GenBank/DDBJ databases">
        <authorList>
            <person name="Deng Y."/>
            <person name="Su J."/>
        </authorList>
    </citation>
    <scope>NUCLEOTIDE SEQUENCE [LARGE SCALE GENOMIC DNA]</scope>
    <source>
        <strain evidence="1 2">CPCC 100088</strain>
    </source>
</reference>
<evidence type="ECO:0000313" key="2">
    <source>
        <dbReference type="Proteomes" id="UP001438953"/>
    </source>
</evidence>
<dbReference type="EMBL" id="JAYWLC010000004">
    <property type="protein sequence ID" value="MER5171613.1"/>
    <property type="molecule type" value="Genomic_DNA"/>
</dbReference>
<protein>
    <submittedName>
        <fullName evidence="1">Uncharacterized protein</fullName>
    </submittedName>
</protein>